<dbReference type="NCBIfam" id="TIGR01549">
    <property type="entry name" value="HAD-SF-IA-v1"/>
    <property type="match status" value="1"/>
</dbReference>
<dbReference type="PANTHER" id="PTHR43611">
    <property type="entry name" value="ALPHA-D-GLUCOSE 1-PHOSPHATE PHOSPHATASE"/>
    <property type="match status" value="1"/>
</dbReference>
<dbReference type="InterPro" id="IPR023198">
    <property type="entry name" value="PGP-like_dom2"/>
</dbReference>
<dbReference type="Pfam" id="PF00702">
    <property type="entry name" value="Hydrolase"/>
    <property type="match status" value="1"/>
</dbReference>
<organism evidence="1 2">
    <name type="scientific">Fusibacillus kribbianus</name>
    <dbReference type="NCBI Taxonomy" id="3044208"/>
    <lineage>
        <taxon>Bacteria</taxon>
        <taxon>Bacillati</taxon>
        <taxon>Bacillota</taxon>
        <taxon>Clostridia</taxon>
        <taxon>Lachnospirales</taxon>
        <taxon>Lachnospiraceae</taxon>
        <taxon>Fusibacillus</taxon>
    </lineage>
</organism>
<dbReference type="SFLD" id="SFLDG01129">
    <property type="entry name" value="C1.5:_HAD__Beta-PGM__Phosphata"/>
    <property type="match status" value="1"/>
</dbReference>
<evidence type="ECO:0000313" key="2">
    <source>
        <dbReference type="Proteomes" id="UP001300383"/>
    </source>
</evidence>
<evidence type="ECO:0000313" key="1">
    <source>
        <dbReference type="EMBL" id="MDI9241504.1"/>
    </source>
</evidence>
<dbReference type="PANTHER" id="PTHR43611:SF3">
    <property type="entry name" value="FLAVIN MONONUCLEOTIDE HYDROLASE 1, CHLOROPLATIC"/>
    <property type="match status" value="1"/>
</dbReference>
<dbReference type="Gene3D" id="1.10.150.240">
    <property type="entry name" value="Putative phosphatase, domain 2"/>
    <property type="match status" value="1"/>
</dbReference>
<dbReference type="NCBIfam" id="TIGR01509">
    <property type="entry name" value="HAD-SF-IA-v3"/>
    <property type="match status" value="1"/>
</dbReference>
<dbReference type="PRINTS" id="PR00413">
    <property type="entry name" value="HADHALOGNASE"/>
</dbReference>
<protein>
    <submittedName>
        <fullName evidence="1">HAD family phosphatase</fullName>
    </submittedName>
</protein>
<dbReference type="SFLD" id="SFLDS00003">
    <property type="entry name" value="Haloacid_Dehalogenase"/>
    <property type="match status" value="1"/>
</dbReference>
<dbReference type="RefSeq" id="WP_283230013.1">
    <property type="nucleotide sequence ID" value="NZ_JASGBQ010000003.1"/>
</dbReference>
<keyword evidence="2" id="KW-1185">Reference proteome</keyword>
<dbReference type="AlphaFoldDB" id="A0AAP4BBS0"/>
<dbReference type="Gene3D" id="3.40.50.1000">
    <property type="entry name" value="HAD superfamily/HAD-like"/>
    <property type="match status" value="1"/>
</dbReference>
<dbReference type="CDD" id="cd02603">
    <property type="entry name" value="HAD_sEH-N_like"/>
    <property type="match status" value="1"/>
</dbReference>
<sequence>MIHTLIFDIGNVLAAFDWRGYLDSWQLPPEEDAIVERVLFRSPMWKEVDRGSVPDDELLDEIVKDAPGFEELIRRVYRGAAVAVNEYPYAPGLLKDLREQGYRIYILSNYGKTFYEERLSHFRFLEHTDGQVISYQEKHIKPEPEIYEALISRFGIEPETAVFFDDLPDNLSAAEKFGLHTVQVTGYESIVEGLARFGIGISTGA</sequence>
<dbReference type="InterPro" id="IPR006439">
    <property type="entry name" value="HAD-SF_hydro_IA"/>
</dbReference>
<dbReference type="EMBL" id="JASGBQ010000003">
    <property type="protein sequence ID" value="MDI9241504.1"/>
    <property type="molecule type" value="Genomic_DNA"/>
</dbReference>
<comment type="caution">
    <text evidence="1">The sequence shown here is derived from an EMBL/GenBank/DDBJ whole genome shotgun (WGS) entry which is preliminary data.</text>
</comment>
<dbReference type="SUPFAM" id="SSF56784">
    <property type="entry name" value="HAD-like"/>
    <property type="match status" value="1"/>
</dbReference>
<name>A0AAP4BBS0_9FIRM</name>
<dbReference type="InterPro" id="IPR036412">
    <property type="entry name" value="HAD-like_sf"/>
</dbReference>
<dbReference type="InterPro" id="IPR023214">
    <property type="entry name" value="HAD_sf"/>
</dbReference>
<gene>
    <name evidence="1" type="ORF">QJ036_03300</name>
</gene>
<dbReference type="Proteomes" id="UP001300383">
    <property type="component" value="Unassembled WGS sequence"/>
</dbReference>
<proteinExistence type="predicted"/>
<accession>A0AAP4BBS0</accession>
<reference evidence="1 2" key="1">
    <citation type="submission" date="2023-05" db="EMBL/GenBank/DDBJ databases">
        <title>[ruminococcus] sp. nov., isolated from a pig farm feces dump.</title>
        <authorList>
            <person name="Chang Y.-H."/>
        </authorList>
    </citation>
    <scope>NUCLEOTIDE SEQUENCE [LARGE SCALE GENOMIC DNA]</scope>
    <source>
        <strain evidence="1 2">YH-rum2234</strain>
    </source>
</reference>